<dbReference type="GO" id="GO:0005549">
    <property type="term" value="F:odorant binding"/>
    <property type="evidence" value="ECO:0007669"/>
    <property type="project" value="InterPro"/>
</dbReference>
<keyword evidence="12" id="KW-1185">Reference proteome</keyword>
<evidence type="ECO:0008006" key="13">
    <source>
        <dbReference type="Google" id="ProtNLM"/>
    </source>
</evidence>
<proteinExistence type="predicted"/>
<protein>
    <recommendedName>
        <fullName evidence="13">Odorant receptor</fullName>
    </recommendedName>
</protein>
<evidence type="ECO:0000256" key="6">
    <source>
        <dbReference type="ARBA" id="ARBA00022989"/>
    </source>
</evidence>
<dbReference type="GO" id="GO:0004984">
    <property type="term" value="F:olfactory receptor activity"/>
    <property type="evidence" value="ECO:0007669"/>
    <property type="project" value="InterPro"/>
</dbReference>
<evidence type="ECO:0000256" key="7">
    <source>
        <dbReference type="ARBA" id="ARBA00023136"/>
    </source>
</evidence>
<feature type="transmembrane region" description="Helical" evidence="10">
    <location>
        <begin position="60"/>
        <end position="79"/>
    </location>
</feature>
<keyword evidence="9" id="KW-0807">Transducer</keyword>
<keyword evidence="2" id="KW-1003">Cell membrane</keyword>
<dbReference type="PANTHER" id="PTHR21137">
    <property type="entry name" value="ODORANT RECEPTOR"/>
    <property type="match status" value="1"/>
</dbReference>
<evidence type="ECO:0000256" key="9">
    <source>
        <dbReference type="ARBA" id="ARBA00023224"/>
    </source>
</evidence>
<evidence type="ECO:0000256" key="1">
    <source>
        <dbReference type="ARBA" id="ARBA00004651"/>
    </source>
</evidence>
<keyword evidence="3" id="KW-0716">Sensory transduction</keyword>
<evidence type="ECO:0000313" key="12">
    <source>
        <dbReference type="Proteomes" id="UP001153737"/>
    </source>
</evidence>
<keyword evidence="4 10" id="KW-0812">Transmembrane</keyword>
<keyword evidence="5" id="KW-0552">Olfaction</keyword>
<evidence type="ECO:0000256" key="5">
    <source>
        <dbReference type="ARBA" id="ARBA00022725"/>
    </source>
</evidence>
<keyword evidence="6 10" id="KW-1133">Transmembrane helix</keyword>
<organism evidence="11 12">
    <name type="scientific">Phaedon cochleariae</name>
    <name type="common">Mustard beetle</name>
    <dbReference type="NCBI Taxonomy" id="80249"/>
    <lineage>
        <taxon>Eukaryota</taxon>
        <taxon>Metazoa</taxon>
        <taxon>Ecdysozoa</taxon>
        <taxon>Arthropoda</taxon>
        <taxon>Hexapoda</taxon>
        <taxon>Insecta</taxon>
        <taxon>Pterygota</taxon>
        <taxon>Neoptera</taxon>
        <taxon>Endopterygota</taxon>
        <taxon>Coleoptera</taxon>
        <taxon>Polyphaga</taxon>
        <taxon>Cucujiformia</taxon>
        <taxon>Chrysomeloidea</taxon>
        <taxon>Chrysomelidae</taxon>
        <taxon>Chrysomelinae</taxon>
        <taxon>Chrysomelini</taxon>
        <taxon>Phaedon</taxon>
    </lineage>
</organism>
<evidence type="ECO:0000256" key="2">
    <source>
        <dbReference type="ARBA" id="ARBA00022475"/>
    </source>
</evidence>
<evidence type="ECO:0000256" key="8">
    <source>
        <dbReference type="ARBA" id="ARBA00023170"/>
    </source>
</evidence>
<dbReference type="EMBL" id="OU896714">
    <property type="protein sequence ID" value="CAG9824647.1"/>
    <property type="molecule type" value="Genomic_DNA"/>
</dbReference>
<dbReference type="GO" id="GO:0005886">
    <property type="term" value="C:plasma membrane"/>
    <property type="evidence" value="ECO:0007669"/>
    <property type="project" value="UniProtKB-SubCell"/>
</dbReference>
<evidence type="ECO:0000256" key="10">
    <source>
        <dbReference type="SAM" id="Phobius"/>
    </source>
</evidence>
<dbReference type="Pfam" id="PF02949">
    <property type="entry name" value="7tm_6"/>
    <property type="match status" value="1"/>
</dbReference>
<feature type="transmembrane region" description="Helical" evidence="10">
    <location>
        <begin position="173"/>
        <end position="201"/>
    </location>
</feature>
<accession>A0A9N9SNL8</accession>
<dbReference type="AlphaFoldDB" id="A0A9N9SNL8"/>
<sequence length="328" mass="37759">MGGPCPREAALLITGALSNLITTLGHDILLNFPKIVKENAWCLKSGGEETFARIAKSCGYIKILHISAYVIIFVCVFSICPLSEHDKIWQGALSLIDEYISNSSKPLFTILYYISFTSSVYSFIHHILNHYVISLVKMSMQNSDKVGYQEEIYRQIIILVRIKERTRKFCNMMLVYADYAAIPLTFIAIELLVCVAAFIIFEVRPESNIRLSLSFAPVVIFAVNLCSNGQRAKDESENVYNNALKCGWYNWNTRNRRAYLMFLISNMKPVRFSRSGVYDVDYPLFVFVSITTDLSTYVNDMENWLHLVHSFHQYEWKEKEVLGEARRD</sequence>
<evidence type="ECO:0000256" key="4">
    <source>
        <dbReference type="ARBA" id="ARBA00022692"/>
    </source>
</evidence>
<dbReference type="Proteomes" id="UP001153737">
    <property type="component" value="Chromosome 8"/>
</dbReference>
<name>A0A9N9SNL8_PHACE</name>
<dbReference type="InterPro" id="IPR004117">
    <property type="entry name" value="7tm6_olfct_rcpt"/>
</dbReference>
<dbReference type="OrthoDB" id="6764485at2759"/>
<keyword evidence="7 10" id="KW-0472">Membrane</keyword>
<gene>
    <name evidence="11" type="ORF">PHAECO_LOCUS11831</name>
</gene>
<dbReference type="GO" id="GO:0007165">
    <property type="term" value="P:signal transduction"/>
    <property type="evidence" value="ECO:0007669"/>
    <property type="project" value="UniProtKB-KW"/>
</dbReference>
<reference evidence="11" key="1">
    <citation type="submission" date="2022-01" db="EMBL/GenBank/DDBJ databases">
        <authorList>
            <person name="King R."/>
        </authorList>
    </citation>
    <scope>NUCLEOTIDE SEQUENCE</scope>
</reference>
<reference evidence="11" key="2">
    <citation type="submission" date="2022-10" db="EMBL/GenBank/DDBJ databases">
        <authorList>
            <consortium name="ENA_rothamsted_submissions"/>
            <consortium name="culmorum"/>
            <person name="King R."/>
        </authorList>
    </citation>
    <scope>NUCLEOTIDE SEQUENCE</scope>
</reference>
<evidence type="ECO:0000256" key="3">
    <source>
        <dbReference type="ARBA" id="ARBA00022606"/>
    </source>
</evidence>
<dbReference type="PANTHER" id="PTHR21137:SF35">
    <property type="entry name" value="ODORANT RECEPTOR 19A-RELATED"/>
    <property type="match status" value="1"/>
</dbReference>
<keyword evidence="8" id="KW-0675">Receptor</keyword>
<comment type="subcellular location">
    <subcellularLocation>
        <location evidence="1">Cell membrane</location>
        <topology evidence="1">Multi-pass membrane protein</topology>
    </subcellularLocation>
</comment>
<evidence type="ECO:0000313" key="11">
    <source>
        <dbReference type="EMBL" id="CAG9824647.1"/>
    </source>
</evidence>
<feature type="transmembrane region" description="Helical" evidence="10">
    <location>
        <begin position="110"/>
        <end position="133"/>
    </location>
</feature>